<evidence type="ECO:0000256" key="1">
    <source>
        <dbReference type="ARBA" id="ARBA00022737"/>
    </source>
</evidence>
<dbReference type="Proteomes" id="UP000694388">
    <property type="component" value="Unplaced"/>
</dbReference>
<feature type="repeat" description="ANK" evidence="3">
    <location>
        <begin position="134"/>
        <end position="166"/>
    </location>
</feature>
<dbReference type="Ensembl" id="ENSEBUT00000024837.1">
    <property type="protein sequence ID" value="ENSEBUP00000024261.1"/>
    <property type="gene ID" value="ENSEBUG00000014949.1"/>
</dbReference>
<dbReference type="Pfam" id="PF12796">
    <property type="entry name" value="Ank_2"/>
    <property type="match status" value="1"/>
</dbReference>
<reference evidence="4" key="1">
    <citation type="submission" date="2025-08" db="UniProtKB">
        <authorList>
            <consortium name="Ensembl"/>
        </authorList>
    </citation>
    <scope>IDENTIFICATION</scope>
</reference>
<protein>
    <submittedName>
        <fullName evidence="4">Uncharacterized protein</fullName>
    </submittedName>
</protein>
<organism evidence="4 5">
    <name type="scientific">Eptatretus burgeri</name>
    <name type="common">Inshore hagfish</name>
    <dbReference type="NCBI Taxonomy" id="7764"/>
    <lineage>
        <taxon>Eukaryota</taxon>
        <taxon>Metazoa</taxon>
        <taxon>Chordata</taxon>
        <taxon>Craniata</taxon>
        <taxon>Vertebrata</taxon>
        <taxon>Cyclostomata</taxon>
        <taxon>Myxini</taxon>
        <taxon>Myxiniformes</taxon>
        <taxon>Myxinidae</taxon>
        <taxon>Eptatretinae</taxon>
        <taxon>Eptatretus</taxon>
    </lineage>
</organism>
<dbReference type="GeneTree" id="ENSGT00940000153902"/>
<accession>A0A8C4R6E3</accession>
<dbReference type="AlphaFoldDB" id="A0A8C4R6E3"/>
<proteinExistence type="predicted"/>
<dbReference type="PANTHER" id="PTHR24161:SF124">
    <property type="entry name" value="TRANSIENT RECEPTOR POTENTIAL CHANNEL PYREXIA"/>
    <property type="match status" value="1"/>
</dbReference>
<dbReference type="PROSITE" id="PS50297">
    <property type="entry name" value="ANK_REP_REGION"/>
    <property type="match status" value="2"/>
</dbReference>
<dbReference type="PROSITE" id="PS50088">
    <property type="entry name" value="ANK_REPEAT"/>
    <property type="match status" value="2"/>
</dbReference>
<name>A0A8C4R6E3_EPTBU</name>
<evidence type="ECO:0000256" key="3">
    <source>
        <dbReference type="PROSITE-ProRule" id="PRU00023"/>
    </source>
</evidence>
<keyword evidence="2 3" id="KW-0040">ANK repeat</keyword>
<sequence>MSALMDINMAMQLLQPNVSSDHERGLETQQAAVKIHLAIMNDRPEELADLLRSHAGHDAVNTVLGPGLPSSPLGRATALGNLVCVTQLLAGGASTETPDVKGRTPLLVATASAQEAVALELLAHGARTDGSPANNSRPLLLAAQAGHLDLARALLAAGASPDVQPKRPDWPLGLREQPSRGPLHLAVAYDNWPVFKVLLQAGADPDYNCSGFAPEARSSRSKPLLGACTSRGRTECYGRLLLAAGASPYWSDSSVCGDLGDGGTARVVLEARRECTSSFEPNNNLS</sequence>
<dbReference type="Pfam" id="PF00023">
    <property type="entry name" value="Ank"/>
    <property type="match status" value="1"/>
</dbReference>
<evidence type="ECO:0000313" key="4">
    <source>
        <dbReference type="Ensembl" id="ENSEBUP00000024261.1"/>
    </source>
</evidence>
<evidence type="ECO:0000256" key="2">
    <source>
        <dbReference type="ARBA" id="ARBA00023043"/>
    </source>
</evidence>
<evidence type="ECO:0000313" key="5">
    <source>
        <dbReference type="Proteomes" id="UP000694388"/>
    </source>
</evidence>
<keyword evidence="5" id="KW-1185">Reference proteome</keyword>
<dbReference type="InterPro" id="IPR036770">
    <property type="entry name" value="Ankyrin_rpt-contain_sf"/>
</dbReference>
<dbReference type="Gene3D" id="1.25.40.20">
    <property type="entry name" value="Ankyrin repeat-containing domain"/>
    <property type="match status" value="1"/>
</dbReference>
<dbReference type="SUPFAM" id="SSF48403">
    <property type="entry name" value="Ankyrin repeat"/>
    <property type="match status" value="1"/>
</dbReference>
<dbReference type="InterPro" id="IPR002110">
    <property type="entry name" value="Ankyrin_rpt"/>
</dbReference>
<dbReference type="PANTHER" id="PTHR24161">
    <property type="entry name" value="ANK_REP_REGION DOMAIN-CONTAINING PROTEIN-RELATED"/>
    <property type="match status" value="1"/>
</dbReference>
<reference evidence="4" key="2">
    <citation type="submission" date="2025-09" db="UniProtKB">
        <authorList>
            <consortium name="Ensembl"/>
        </authorList>
    </citation>
    <scope>IDENTIFICATION</scope>
</reference>
<dbReference type="SMART" id="SM00248">
    <property type="entry name" value="ANK"/>
    <property type="match status" value="3"/>
</dbReference>
<feature type="repeat" description="ANK" evidence="3">
    <location>
        <begin position="178"/>
        <end position="210"/>
    </location>
</feature>
<keyword evidence="1" id="KW-0677">Repeat</keyword>